<dbReference type="GO" id="GO:0008654">
    <property type="term" value="P:phospholipid biosynthetic process"/>
    <property type="evidence" value="ECO:0007669"/>
    <property type="project" value="UniProtKB-KW"/>
</dbReference>
<dbReference type="OrthoDB" id="142078at2"/>
<dbReference type="InterPro" id="IPR017438">
    <property type="entry name" value="ATP-NAD_kinase_N"/>
</dbReference>
<dbReference type="Gene3D" id="2.60.200.40">
    <property type="match status" value="1"/>
</dbReference>
<evidence type="ECO:0000256" key="4">
    <source>
        <dbReference type="ARBA" id="ARBA00022679"/>
    </source>
</evidence>
<name>A0A1I3HYV9_SELRU</name>
<evidence type="ECO:0000256" key="12">
    <source>
        <dbReference type="ARBA" id="ARBA00023264"/>
    </source>
</evidence>
<dbReference type="InterPro" id="IPR001206">
    <property type="entry name" value="Diacylglycerol_kinase_cat_dom"/>
</dbReference>
<evidence type="ECO:0000256" key="10">
    <source>
        <dbReference type="ARBA" id="ARBA00023098"/>
    </source>
</evidence>
<dbReference type="PANTHER" id="PTHR12358">
    <property type="entry name" value="SPHINGOSINE KINASE"/>
    <property type="match status" value="1"/>
</dbReference>
<dbReference type="InterPro" id="IPR045540">
    <property type="entry name" value="YegS/DAGK_C"/>
</dbReference>
<accession>A0A1I3HYV9</accession>
<sequence>MKKLVLFYNPVSGHAAFKNKLDGMVEAFQRRNILLLMFRTRKEGNEDFVDFVRETEPAGILAAGGDGTVHECVNLMVKNNIDLPLGIIGSGTSNDFATYLKINEDMEKYFDIIASGKSCRMDLGKVGEDYFINVASAGMMTGIAHEVDARLKNALGKMAYYIKGIGELPKFRAVPMTIEADESRHELEAFLFVVINSAVVGSMKNVAKDVSVTDGKLDLLAIRKCGIPSLMAVTADLIAGKPVSEKDKVLHIQARNFRITAAEPLQSDLDGEIGPQLPLTIETVPQAIAVYCDVQG</sequence>
<evidence type="ECO:0000256" key="9">
    <source>
        <dbReference type="ARBA" id="ARBA00022842"/>
    </source>
</evidence>
<dbReference type="GO" id="GO:0005524">
    <property type="term" value="F:ATP binding"/>
    <property type="evidence" value="ECO:0007669"/>
    <property type="project" value="UniProtKB-KW"/>
</dbReference>
<evidence type="ECO:0000256" key="7">
    <source>
        <dbReference type="ARBA" id="ARBA00022777"/>
    </source>
</evidence>
<dbReference type="AlphaFoldDB" id="A0A1I3HYV9"/>
<gene>
    <name evidence="14" type="ORF">SAMN04487861_13530</name>
</gene>
<dbReference type="InterPro" id="IPR016064">
    <property type="entry name" value="NAD/diacylglycerol_kinase_sf"/>
</dbReference>
<reference evidence="14 15" key="1">
    <citation type="submission" date="2016-10" db="EMBL/GenBank/DDBJ databases">
        <authorList>
            <person name="de Groot N.N."/>
        </authorList>
    </citation>
    <scope>NUCLEOTIDE SEQUENCE [LARGE SCALE GENOMIC DNA]</scope>
    <source>
        <strain evidence="14 15">Z108</strain>
    </source>
</reference>
<organism evidence="14 15">
    <name type="scientific">Selenomonas ruminantium</name>
    <dbReference type="NCBI Taxonomy" id="971"/>
    <lineage>
        <taxon>Bacteria</taxon>
        <taxon>Bacillati</taxon>
        <taxon>Bacillota</taxon>
        <taxon>Negativicutes</taxon>
        <taxon>Selenomonadales</taxon>
        <taxon>Selenomonadaceae</taxon>
        <taxon>Selenomonas</taxon>
    </lineage>
</organism>
<dbReference type="RefSeq" id="WP_075445740.1">
    <property type="nucleotide sequence ID" value="NZ_FOQK01000035.1"/>
</dbReference>
<dbReference type="Pfam" id="PF00781">
    <property type="entry name" value="DAGK_cat"/>
    <property type="match status" value="1"/>
</dbReference>
<keyword evidence="11" id="KW-0594">Phospholipid biosynthesis</keyword>
<keyword evidence="9" id="KW-0460">Magnesium</keyword>
<keyword evidence="4" id="KW-0808">Transferase</keyword>
<evidence type="ECO:0000313" key="15">
    <source>
        <dbReference type="Proteomes" id="UP000183639"/>
    </source>
</evidence>
<evidence type="ECO:0000256" key="11">
    <source>
        <dbReference type="ARBA" id="ARBA00023209"/>
    </source>
</evidence>
<keyword evidence="6" id="KW-0547">Nucleotide-binding</keyword>
<dbReference type="GO" id="GO:0005886">
    <property type="term" value="C:plasma membrane"/>
    <property type="evidence" value="ECO:0007669"/>
    <property type="project" value="TreeGrafter"/>
</dbReference>
<dbReference type="NCBIfam" id="TIGR00147">
    <property type="entry name" value="YegS/Rv2252/BmrU family lipid kinase"/>
    <property type="match status" value="1"/>
</dbReference>
<dbReference type="InterPro" id="IPR005218">
    <property type="entry name" value="Diacylglycerol/lipid_kinase"/>
</dbReference>
<dbReference type="Pfam" id="PF19279">
    <property type="entry name" value="YegS_C"/>
    <property type="match status" value="1"/>
</dbReference>
<dbReference type="PANTHER" id="PTHR12358:SF106">
    <property type="entry name" value="LIPID KINASE YEGS"/>
    <property type="match status" value="1"/>
</dbReference>
<dbReference type="PROSITE" id="PS50146">
    <property type="entry name" value="DAGK"/>
    <property type="match status" value="1"/>
</dbReference>
<dbReference type="Proteomes" id="UP000183639">
    <property type="component" value="Unassembled WGS sequence"/>
</dbReference>
<keyword evidence="7 14" id="KW-0418">Kinase</keyword>
<feature type="domain" description="DAGKc" evidence="13">
    <location>
        <begin position="1"/>
        <end position="130"/>
    </location>
</feature>
<evidence type="ECO:0000313" key="14">
    <source>
        <dbReference type="EMBL" id="SFI40770.1"/>
    </source>
</evidence>
<evidence type="ECO:0000259" key="13">
    <source>
        <dbReference type="PROSITE" id="PS50146"/>
    </source>
</evidence>
<evidence type="ECO:0000256" key="5">
    <source>
        <dbReference type="ARBA" id="ARBA00022723"/>
    </source>
</evidence>
<dbReference type="GO" id="GO:0004143">
    <property type="term" value="F:ATP-dependent diacylglycerol kinase activity"/>
    <property type="evidence" value="ECO:0007669"/>
    <property type="project" value="TreeGrafter"/>
</dbReference>
<evidence type="ECO:0000256" key="8">
    <source>
        <dbReference type="ARBA" id="ARBA00022840"/>
    </source>
</evidence>
<comment type="similarity">
    <text evidence="2">Belongs to the diacylglycerol/lipid kinase family.</text>
</comment>
<dbReference type="SMART" id="SM00046">
    <property type="entry name" value="DAGKc"/>
    <property type="match status" value="1"/>
</dbReference>
<evidence type="ECO:0000256" key="2">
    <source>
        <dbReference type="ARBA" id="ARBA00005983"/>
    </source>
</evidence>
<dbReference type="GO" id="GO:0046872">
    <property type="term" value="F:metal ion binding"/>
    <property type="evidence" value="ECO:0007669"/>
    <property type="project" value="UniProtKB-KW"/>
</dbReference>
<protein>
    <submittedName>
        <fullName evidence="14">Lipid kinase, YegS/Rv2252/BmrU family</fullName>
    </submittedName>
</protein>
<comment type="cofactor">
    <cofactor evidence="1">
        <name>Mg(2+)</name>
        <dbReference type="ChEBI" id="CHEBI:18420"/>
    </cofactor>
</comment>
<keyword evidence="8" id="KW-0067">ATP-binding</keyword>
<keyword evidence="3" id="KW-0444">Lipid biosynthesis</keyword>
<evidence type="ECO:0000256" key="3">
    <source>
        <dbReference type="ARBA" id="ARBA00022516"/>
    </source>
</evidence>
<evidence type="ECO:0000256" key="1">
    <source>
        <dbReference type="ARBA" id="ARBA00001946"/>
    </source>
</evidence>
<evidence type="ECO:0000256" key="6">
    <source>
        <dbReference type="ARBA" id="ARBA00022741"/>
    </source>
</evidence>
<keyword evidence="5" id="KW-0479">Metal-binding</keyword>
<dbReference type="InterPro" id="IPR050187">
    <property type="entry name" value="Lipid_Phosphate_FormReg"/>
</dbReference>
<proteinExistence type="inferred from homology"/>
<keyword evidence="12" id="KW-1208">Phospholipid metabolism</keyword>
<dbReference type="Gene3D" id="3.40.50.10330">
    <property type="entry name" value="Probable inorganic polyphosphate/atp-NAD kinase, domain 1"/>
    <property type="match status" value="1"/>
</dbReference>
<dbReference type="SUPFAM" id="SSF111331">
    <property type="entry name" value="NAD kinase/diacylglycerol kinase-like"/>
    <property type="match status" value="1"/>
</dbReference>
<dbReference type="EMBL" id="FOQK01000035">
    <property type="protein sequence ID" value="SFI40770.1"/>
    <property type="molecule type" value="Genomic_DNA"/>
</dbReference>
<keyword evidence="10" id="KW-0443">Lipid metabolism</keyword>